<dbReference type="AlphaFoldDB" id="A0AAV4NCK8"/>
<proteinExistence type="predicted"/>
<feature type="non-terminal residue" evidence="1">
    <location>
        <position position="39"/>
    </location>
</feature>
<accession>A0AAV4NCK8</accession>
<organism evidence="1 2">
    <name type="scientific">Caerostris extrusa</name>
    <name type="common">Bark spider</name>
    <name type="synonym">Caerostris bankana</name>
    <dbReference type="NCBI Taxonomy" id="172846"/>
    <lineage>
        <taxon>Eukaryota</taxon>
        <taxon>Metazoa</taxon>
        <taxon>Ecdysozoa</taxon>
        <taxon>Arthropoda</taxon>
        <taxon>Chelicerata</taxon>
        <taxon>Arachnida</taxon>
        <taxon>Araneae</taxon>
        <taxon>Araneomorphae</taxon>
        <taxon>Entelegynae</taxon>
        <taxon>Araneoidea</taxon>
        <taxon>Araneidae</taxon>
        <taxon>Caerostris</taxon>
    </lineage>
</organism>
<gene>
    <name evidence="1" type="ORF">CEXT_624871</name>
</gene>
<evidence type="ECO:0000313" key="1">
    <source>
        <dbReference type="EMBL" id="GIX81401.1"/>
    </source>
</evidence>
<sequence length="39" mass="4506">MQSISQVTQASALKNVCSEYMLPKYYIICNNLEEEYVSD</sequence>
<dbReference type="Proteomes" id="UP001054945">
    <property type="component" value="Unassembled WGS sequence"/>
</dbReference>
<reference evidence="1 2" key="1">
    <citation type="submission" date="2021-06" db="EMBL/GenBank/DDBJ databases">
        <title>Caerostris extrusa draft genome.</title>
        <authorList>
            <person name="Kono N."/>
            <person name="Arakawa K."/>
        </authorList>
    </citation>
    <scope>NUCLEOTIDE SEQUENCE [LARGE SCALE GENOMIC DNA]</scope>
</reference>
<comment type="caution">
    <text evidence="1">The sequence shown here is derived from an EMBL/GenBank/DDBJ whole genome shotgun (WGS) entry which is preliminary data.</text>
</comment>
<name>A0AAV4NCK8_CAEEX</name>
<dbReference type="EMBL" id="BPLR01003124">
    <property type="protein sequence ID" value="GIX81401.1"/>
    <property type="molecule type" value="Genomic_DNA"/>
</dbReference>
<evidence type="ECO:0000313" key="2">
    <source>
        <dbReference type="Proteomes" id="UP001054945"/>
    </source>
</evidence>
<keyword evidence="2" id="KW-1185">Reference proteome</keyword>
<protein>
    <submittedName>
        <fullName evidence="1">Uncharacterized protein</fullName>
    </submittedName>
</protein>